<dbReference type="Proteomes" id="UP000268285">
    <property type="component" value="Unassembled WGS sequence"/>
</dbReference>
<reference evidence="2 3" key="1">
    <citation type="submission" date="2018-09" db="EMBL/GenBank/DDBJ databases">
        <authorList>
            <person name="Tagini F."/>
        </authorList>
    </citation>
    <scope>NUCLEOTIDE SEQUENCE [LARGE SCALE GENOMIC DNA]</scope>
    <source>
        <strain evidence="2 3">MK142</strain>
    </source>
</reference>
<feature type="compositionally biased region" description="Basic and acidic residues" evidence="1">
    <location>
        <begin position="82"/>
        <end position="103"/>
    </location>
</feature>
<keyword evidence="3" id="KW-1185">Reference proteome</keyword>
<evidence type="ECO:0000256" key="1">
    <source>
        <dbReference type="SAM" id="MobiDB-lite"/>
    </source>
</evidence>
<evidence type="ECO:0000313" key="3">
    <source>
        <dbReference type="Proteomes" id="UP000268285"/>
    </source>
</evidence>
<feature type="region of interest" description="Disordered" evidence="1">
    <location>
        <begin position="1"/>
        <end position="146"/>
    </location>
</feature>
<evidence type="ECO:0008006" key="4">
    <source>
        <dbReference type="Google" id="ProtNLM"/>
    </source>
</evidence>
<feature type="compositionally biased region" description="Acidic residues" evidence="1">
    <location>
        <begin position="132"/>
        <end position="146"/>
    </location>
</feature>
<sequence>MADVARTALSIPAGPKPVRRAGLAGERCGQPLPMATGELTDPADFPEEGGPGDTLNPNESTDSDQLRNDDGDIVVDPPVHWSEADRFGMTAREGREGQSLDDRLDAEEPDRLDGSWEQDGPGRAHRGQIDGTPEDGDSFFEVVDDE</sequence>
<dbReference type="AlphaFoldDB" id="A0A498QL85"/>
<dbReference type="EMBL" id="UPHU01000001">
    <property type="protein sequence ID" value="VBA46021.1"/>
    <property type="molecule type" value="Genomic_DNA"/>
</dbReference>
<proteinExistence type="predicted"/>
<accession>A0A498QL85</accession>
<evidence type="ECO:0000313" key="2">
    <source>
        <dbReference type="EMBL" id="VBA46021.1"/>
    </source>
</evidence>
<name>A0A498QL85_9MYCO</name>
<protein>
    <recommendedName>
        <fullName evidence="4">DUF5709 domain-containing protein</fullName>
    </recommendedName>
</protein>
<organism evidence="2 3">
    <name type="scientific">Mycobacterium pseudokansasii</name>
    <dbReference type="NCBI Taxonomy" id="2341080"/>
    <lineage>
        <taxon>Bacteria</taxon>
        <taxon>Bacillati</taxon>
        <taxon>Actinomycetota</taxon>
        <taxon>Actinomycetes</taxon>
        <taxon>Mycobacteriales</taxon>
        <taxon>Mycobacteriaceae</taxon>
        <taxon>Mycobacterium</taxon>
    </lineage>
</organism>
<gene>
    <name evidence="2" type="ORF">LAUMK142_00195</name>
</gene>